<dbReference type="InterPro" id="IPR050131">
    <property type="entry name" value="Peptidase_S8_subtilisin-like"/>
</dbReference>
<dbReference type="PANTHER" id="PTHR43806:SF67">
    <property type="entry name" value="EGF-LIKE DOMAIN-CONTAINING PROTEIN"/>
    <property type="match status" value="1"/>
</dbReference>
<accession>A0A328BV53</accession>
<reference evidence="9" key="1">
    <citation type="submission" date="2018-05" db="EMBL/GenBank/DDBJ databases">
        <authorList>
            <person name="Nie L."/>
        </authorList>
    </citation>
    <scope>NUCLEOTIDE SEQUENCE [LARGE SCALE GENOMIC DNA]</scope>
    <source>
        <strain evidence="9">NL</strain>
    </source>
</reference>
<dbReference type="Proteomes" id="UP000248553">
    <property type="component" value="Unassembled WGS sequence"/>
</dbReference>
<keyword evidence="9" id="KW-1185">Reference proteome</keyword>
<feature type="region of interest" description="Disordered" evidence="6">
    <location>
        <begin position="581"/>
        <end position="605"/>
    </location>
</feature>
<dbReference type="EMBL" id="QHKM01000001">
    <property type="protein sequence ID" value="RAK69916.1"/>
    <property type="molecule type" value="Genomic_DNA"/>
</dbReference>
<dbReference type="OrthoDB" id="9792152at2"/>
<evidence type="ECO:0000256" key="2">
    <source>
        <dbReference type="ARBA" id="ARBA00022670"/>
    </source>
</evidence>
<organism evidence="8 9">
    <name type="scientific">Hymenobacter edaphi</name>
    <dbReference type="NCBI Taxonomy" id="2211146"/>
    <lineage>
        <taxon>Bacteria</taxon>
        <taxon>Pseudomonadati</taxon>
        <taxon>Bacteroidota</taxon>
        <taxon>Cytophagia</taxon>
        <taxon>Cytophagales</taxon>
        <taxon>Hymenobacteraceae</taxon>
        <taxon>Hymenobacter</taxon>
    </lineage>
</organism>
<feature type="active site" description="Charge relay system" evidence="5">
    <location>
        <position position="474"/>
    </location>
</feature>
<sequence length="670" mass="72163">MVNEEARGPRGGGRPGRVTQPLRRKFWPGAAGGWQRGYFHRIFAPVSLSVHPVLFRLIFAGLLALAAQPLCPAAAPRAAACPPAAAPAQGAAKYWVFLRDKHGVQFEPAAYFSPQAQARRRRQHLPAADTSDFPLRPDYLGQVRAAVDSVTGTSRWFNAVACRATPAQVAILRQLPGVRAVEVMPGHPLQPARRGAAPSGHSAAFARAALRRRAAAPDSTPHLTSAERQLAQRQTRTLGGELLRRQGLDGRGLRIAVLDVGFSGADEHPALAHLWREKRVVATQDFMRHRPDALHGGSHGTEVLACLAGRLSEGIPLGLAPQAEYLLARTEALRRESFAEEEAWLAAAEWADRLGADIINSSLGYTDTRYFREQMNGRSSLVARAANLAVRKGMLVVCAAGNDGDDDRWRLIGTPADADSVLAVGALDPDTWLTTDFSSCGPAVGGRLKPNLTAFGVVMTATPGGDVQELEGTSFASPLVAGLAACVWQQRRELKAMELFRLLEHSATLYPYFDYAHGYGLPQASRCLRPAAPAPPAPTLDIVAGAQVVQVVIRPEATLALQPLPLFTDSVAAVGALAESSRNAPPVPRAGRERSSAVRPTPSPAPGLPLPLPYPDYCYWHLADACGRLRRYEVLEVSQRAVLRLPAGSWQPGDVLRVHYRGYTAEKSLP</sequence>
<feature type="active site" description="Charge relay system" evidence="5">
    <location>
        <position position="259"/>
    </location>
</feature>
<dbReference type="InterPro" id="IPR036852">
    <property type="entry name" value="Peptidase_S8/S53_dom_sf"/>
</dbReference>
<dbReference type="SUPFAM" id="SSF52743">
    <property type="entry name" value="Subtilisin-like"/>
    <property type="match status" value="1"/>
</dbReference>
<feature type="domain" description="Peptidase S8/S53" evidence="7">
    <location>
        <begin position="250"/>
        <end position="520"/>
    </location>
</feature>
<dbReference type="InterPro" id="IPR015500">
    <property type="entry name" value="Peptidase_S8_subtilisin-rel"/>
</dbReference>
<evidence type="ECO:0000256" key="4">
    <source>
        <dbReference type="ARBA" id="ARBA00022825"/>
    </source>
</evidence>
<dbReference type="GO" id="GO:0006508">
    <property type="term" value="P:proteolysis"/>
    <property type="evidence" value="ECO:0007669"/>
    <property type="project" value="UniProtKB-KW"/>
</dbReference>
<evidence type="ECO:0000313" key="9">
    <source>
        <dbReference type="Proteomes" id="UP000248553"/>
    </source>
</evidence>
<dbReference type="PANTHER" id="PTHR43806">
    <property type="entry name" value="PEPTIDASE S8"/>
    <property type="match status" value="1"/>
</dbReference>
<comment type="similarity">
    <text evidence="1 5">Belongs to the peptidase S8 family.</text>
</comment>
<feature type="active site" description="Charge relay system" evidence="5">
    <location>
        <position position="299"/>
    </location>
</feature>
<dbReference type="GO" id="GO:0004252">
    <property type="term" value="F:serine-type endopeptidase activity"/>
    <property type="evidence" value="ECO:0007669"/>
    <property type="project" value="UniProtKB-UniRule"/>
</dbReference>
<evidence type="ECO:0000256" key="1">
    <source>
        <dbReference type="ARBA" id="ARBA00011073"/>
    </source>
</evidence>
<evidence type="ECO:0000256" key="6">
    <source>
        <dbReference type="SAM" id="MobiDB-lite"/>
    </source>
</evidence>
<protein>
    <recommendedName>
        <fullName evidence="7">Peptidase S8/S53 domain-containing protein</fullName>
    </recommendedName>
</protein>
<dbReference type="Pfam" id="PF00082">
    <property type="entry name" value="Peptidase_S8"/>
    <property type="match status" value="1"/>
</dbReference>
<dbReference type="PROSITE" id="PS00138">
    <property type="entry name" value="SUBTILASE_SER"/>
    <property type="match status" value="1"/>
</dbReference>
<evidence type="ECO:0000259" key="7">
    <source>
        <dbReference type="Pfam" id="PF00082"/>
    </source>
</evidence>
<dbReference type="InterPro" id="IPR000209">
    <property type="entry name" value="Peptidase_S8/S53_dom"/>
</dbReference>
<dbReference type="Gene3D" id="3.40.50.200">
    <property type="entry name" value="Peptidase S8/S53 domain"/>
    <property type="match status" value="1"/>
</dbReference>
<dbReference type="PROSITE" id="PS51892">
    <property type="entry name" value="SUBTILASE"/>
    <property type="match status" value="1"/>
</dbReference>
<dbReference type="AlphaFoldDB" id="A0A328BV53"/>
<keyword evidence="2 5" id="KW-0645">Protease</keyword>
<evidence type="ECO:0000313" key="8">
    <source>
        <dbReference type="EMBL" id="RAK69916.1"/>
    </source>
</evidence>
<dbReference type="PRINTS" id="PR00723">
    <property type="entry name" value="SUBTILISIN"/>
</dbReference>
<comment type="caution">
    <text evidence="8">The sequence shown here is derived from an EMBL/GenBank/DDBJ whole genome shotgun (WGS) entry which is preliminary data.</text>
</comment>
<proteinExistence type="inferred from homology"/>
<gene>
    <name evidence="8" type="ORF">DLM85_03415</name>
</gene>
<feature type="region of interest" description="Disordered" evidence="6">
    <location>
        <begin position="1"/>
        <end position="20"/>
    </location>
</feature>
<evidence type="ECO:0000256" key="3">
    <source>
        <dbReference type="ARBA" id="ARBA00022801"/>
    </source>
</evidence>
<evidence type="ECO:0000256" key="5">
    <source>
        <dbReference type="PROSITE-ProRule" id="PRU01240"/>
    </source>
</evidence>
<dbReference type="InterPro" id="IPR023828">
    <property type="entry name" value="Peptidase_S8_Ser-AS"/>
</dbReference>
<name>A0A328BV53_9BACT</name>
<keyword evidence="4 5" id="KW-0720">Serine protease</keyword>
<keyword evidence="3 5" id="KW-0378">Hydrolase</keyword>